<dbReference type="STRING" id="235205.BAZSYMB_GCONTIG00653_3"/>
<sequence>MPLNVATMSTISLGVLPPDFSNFSSPCPTNSILILSAFISCSLGPCTVR</sequence>
<protein>
    <submittedName>
        <fullName evidence="1">Uncharacterized protein</fullName>
    </submittedName>
</protein>
<reference evidence="2" key="1">
    <citation type="submission" date="2016-06" db="EMBL/GenBank/DDBJ databases">
        <authorList>
            <person name="Petersen J."/>
            <person name="Sayavedra L."/>
        </authorList>
    </citation>
    <scope>NUCLEOTIDE SEQUENCE [LARGE SCALE GENOMIC DNA]</scope>
    <source>
        <strain evidence="2">BazSymB</strain>
    </source>
</reference>
<evidence type="ECO:0000313" key="2">
    <source>
        <dbReference type="Proteomes" id="UP000198559"/>
    </source>
</evidence>
<dbReference type="EMBL" id="CVUD02000242">
    <property type="protein sequence ID" value="SEH92221.1"/>
    <property type="molecule type" value="Genomic_DNA"/>
</dbReference>
<evidence type="ECO:0000313" key="1">
    <source>
        <dbReference type="EMBL" id="SEH92221.1"/>
    </source>
</evidence>
<dbReference type="AlphaFoldDB" id="A0A1H6LU51"/>
<name>A0A1H6LU51_9GAMM</name>
<organism evidence="1 2">
    <name type="scientific">Bathymodiolus azoricus thioautotrophic gill symbiont</name>
    <dbReference type="NCBI Taxonomy" id="235205"/>
    <lineage>
        <taxon>Bacteria</taxon>
        <taxon>Pseudomonadati</taxon>
        <taxon>Pseudomonadota</taxon>
        <taxon>Gammaproteobacteria</taxon>
        <taxon>sulfur-oxidizing symbionts</taxon>
    </lineage>
</organism>
<dbReference type="Proteomes" id="UP000198559">
    <property type="component" value="Unassembled WGS sequence"/>
</dbReference>
<gene>
    <name evidence="1" type="ORF">BAZSYMB_GCONTIG00653_3</name>
</gene>
<proteinExistence type="predicted"/>
<accession>A0A1H6LU51</accession>